<comment type="subcellular location">
    <subcellularLocation>
        <location evidence="1">Membrane</location>
        <topology evidence="1">Multi-pass membrane protein</topology>
    </subcellularLocation>
</comment>
<reference evidence="7" key="1">
    <citation type="journal article" date="2014" name="Int. J. Syst. Evol. Microbiol.">
        <title>Complete genome sequence of Corynebacterium casei LMG S-19264T (=DSM 44701T), isolated from a smear-ripened cheese.</title>
        <authorList>
            <consortium name="US DOE Joint Genome Institute (JGI-PGF)"/>
            <person name="Walter F."/>
            <person name="Albersmeier A."/>
            <person name="Kalinowski J."/>
            <person name="Ruckert C."/>
        </authorList>
    </citation>
    <scope>NUCLEOTIDE SEQUENCE</scope>
    <source>
        <strain evidence="7">JCM 4477</strain>
    </source>
</reference>
<feature type="transmembrane region" description="Helical" evidence="5">
    <location>
        <begin position="86"/>
        <end position="109"/>
    </location>
</feature>
<keyword evidence="8" id="KW-1185">Reference proteome</keyword>
<name>A0A919ACS4_9ACTN</name>
<reference evidence="7" key="2">
    <citation type="submission" date="2020-09" db="EMBL/GenBank/DDBJ databases">
        <authorList>
            <person name="Sun Q."/>
            <person name="Ohkuma M."/>
        </authorList>
    </citation>
    <scope>NUCLEOTIDE SEQUENCE</scope>
    <source>
        <strain evidence="7">JCM 4477</strain>
    </source>
</reference>
<feature type="transmembrane region" description="Helical" evidence="5">
    <location>
        <begin position="57"/>
        <end position="74"/>
    </location>
</feature>
<feature type="transmembrane region" description="Helical" evidence="5">
    <location>
        <begin position="157"/>
        <end position="176"/>
    </location>
</feature>
<dbReference type="EMBL" id="BNBI01000005">
    <property type="protein sequence ID" value="GHE99266.1"/>
    <property type="molecule type" value="Genomic_DNA"/>
</dbReference>
<dbReference type="PANTHER" id="PTHR37422:SF13">
    <property type="entry name" value="LIPOPOLYSACCHARIDE BIOSYNTHESIS PROTEIN PA4999-RELATED"/>
    <property type="match status" value="1"/>
</dbReference>
<keyword evidence="2 5" id="KW-0812">Transmembrane</keyword>
<gene>
    <name evidence="7" type="ORF">GCM10018772_24530</name>
</gene>
<sequence length="328" mass="31519">MDVAGVLVLGSCAVWALVTAAARHGRPEGVLLAVLAVAAGYAVGRICGALLPVAAPGAAALAGAGLTVAVPHLAPGPRITDPLGHAGATAALLALSAGAACCAAWGSLAPAARCALWLLAAGIAATAAALGSAVGCVAAAGVLLCSLAAGRVRRRGPAVAGLGLAGALVTALPWAVAEGRLPKGPGAVVEDRLPAHRVGLWGDAVAMARAEAGLGVGPGRFGELSATAVRLSLPDGKPHSAPLQAAAEQGVVGVVLLGAAFCWVLYALSRSPRATPVALTAGVALTALAAFAAVGNALSFTAVSVGAGLLAGLATARPLRDETARRGA</sequence>
<protein>
    <recommendedName>
        <fullName evidence="6">O-antigen ligase-related domain-containing protein</fullName>
    </recommendedName>
</protein>
<dbReference type="GO" id="GO:0016020">
    <property type="term" value="C:membrane"/>
    <property type="evidence" value="ECO:0007669"/>
    <property type="project" value="UniProtKB-SubCell"/>
</dbReference>
<accession>A0A919ACS4</accession>
<feature type="transmembrane region" description="Helical" evidence="5">
    <location>
        <begin position="250"/>
        <end position="268"/>
    </location>
</feature>
<feature type="domain" description="O-antigen ligase-related" evidence="6">
    <location>
        <begin position="122"/>
        <end position="257"/>
    </location>
</feature>
<dbReference type="RefSeq" id="WP_229910351.1">
    <property type="nucleotide sequence ID" value="NZ_BNBI01000005.1"/>
</dbReference>
<evidence type="ECO:0000259" key="6">
    <source>
        <dbReference type="Pfam" id="PF04932"/>
    </source>
</evidence>
<evidence type="ECO:0000313" key="8">
    <source>
        <dbReference type="Proteomes" id="UP000630718"/>
    </source>
</evidence>
<evidence type="ECO:0000256" key="3">
    <source>
        <dbReference type="ARBA" id="ARBA00022989"/>
    </source>
</evidence>
<keyword evidence="4 5" id="KW-0472">Membrane</keyword>
<evidence type="ECO:0000256" key="5">
    <source>
        <dbReference type="SAM" id="Phobius"/>
    </source>
</evidence>
<dbReference type="InterPro" id="IPR051533">
    <property type="entry name" value="WaaL-like"/>
</dbReference>
<dbReference type="InterPro" id="IPR007016">
    <property type="entry name" value="O-antigen_ligase-rel_domated"/>
</dbReference>
<evidence type="ECO:0000256" key="4">
    <source>
        <dbReference type="ARBA" id="ARBA00023136"/>
    </source>
</evidence>
<comment type="caution">
    <text evidence="7">The sequence shown here is derived from an EMBL/GenBank/DDBJ whole genome shotgun (WGS) entry which is preliminary data.</text>
</comment>
<feature type="transmembrane region" description="Helical" evidence="5">
    <location>
        <begin position="6"/>
        <end position="22"/>
    </location>
</feature>
<evidence type="ECO:0000313" key="7">
    <source>
        <dbReference type="EMBL" id="GHE99266.1"/>
    </source>
</evidence>
<feature type="transmembrane region" description="Helical" evidence="5">
    <location>
        <begin position="275"/>
        <end position="294"/>
    </location>
</feature>
<proteinExistence type="predicted"/>
<evidence type="ECO:0000256" key="1">
    <source>
        <dbReference type="ARBA" id="ARBA00004141"/>
    </source>
</evidence>
<organism evidence="7 8">
    <name type="scientific">Streptomyces fumanus</name>
    <dbReference type="NCBI Taxonomy" id="67302"/>
    <lineage>
        <taxon>Bacteria</taxon>
        <taxon>Bacillati</taxon>
        <taxon>Actinomycetota</taxon>
        <taxon>Actinomycetes</taxon>
        <taxon>Kitasatosporales</taxon>
        <taxon>Streptomycetaceae</taxon>
        <taxon>Streptomyces</taxon>
    </lineage>
</organism>
<feature type="transmembrane region" description="Helical" evidence="5">
    <location>
        <begin position="29"/>
        <end position="51"/>
    </location>
</feature>
<evidence type="ECO:0000256" key="2">
    <source>
        <dbReference type="ARBA" id="ARBA00022692"/>
    </source>
</evidence>
<dbReference type="PANTHER" id="PTHR37422">
    <property type="entry name" value="TEICHURONIC ACID BIOSYNTHESIS PROTEIN TUAE"/>
    <property type="match status" value="1"/>
</dbReference>
<feature type="transmembrane region" description="Helical" evidence="5">
    <location>
        <begin position="300"/>
        <end position="319"/>
    </location>
</feature>
<dbReference type="Pfam" id="PF04932">
    <property type="entry name" value="Wzy_C"/>
    <property type="match status" value="1"/>
</dbReference>
<dbReference type="AlphaFoldDB" id="A0A919ACS4"/>
<dbReference type="Proteomes" id="UP000630718">
    <property type="component" value="Unassembled WGS sequence"/>
</dbReference>
<feature type="transmembrane region" description="Helical" evidence="5">
    <location>
        <begin position="115"/>
        <end position="145"/>
    </location>
</feature>
<keyword evidence="3 5" id="KW-1133">Transmembrane helix</keyword>